<organism evidence="7">
    <name type="scientific">uncultured microorganism</name>
    <dbReference type="NCBI Taxonomy" id="358574"/>
    <lineage>
        <taxon>unclassified sequences</taxon>
        <taxon>environmental samples</taxon>
    </lineage>
</organism>
<feature type="transmembrane region" description="Helical" evidence="5">
    <location>
        <begin position="12"/>
        <end position="28"/>
    </location>
</feature>
<dbReference type="PANTHER" id="PTHR31490">
    <property type="entry name" value="GLYCOSYL HYDROLASE"/>
    <property type="match status" value="1"/>
</dbReference>
<evidence type="ECO:0000259" key="6">
    <source>
        <dbReference type="PROSITE" id="PS51760"/>
    </source>
</evidence>
<dbReference type="PRINTS" id="PR00134">
    <property type="entry name" value="GLHYDRLASE10"/>
</dbReference>
<evidence type="ECO:0000256" key="4">
    <source>
        <dbReference type="ARBA" id="ARBA00023326"/>
    </source>
</evidence>
<dbReference type="PANTHER" id="PTHR31490:SF90">
    <property type="entry name" value="ENDO-1,4-BETA-XYLANASE A"/>
    <property type="match status" value="1"/>
</dbReference>
<dbReference type="SUPFAM" id="SSF51445">
    <property type="entry name" value="(Trans)glycosidases"/>
    <property type="match status" value="1"/>
</dbReference>
<dbReference type="GO" id="GO:0045493">
    <property type="term" value="P:xylan catabolic process"/>
    <property type="evidence" value="ECO:0007669"/>
    <property type="project" value="UniProtKB-KW"/>
</dbReference>
<feature type="domain" description="GH10" evidence="6">
    <location>
        <begin position="36"/>
        <end position="386"/>
    </location>
</feature>
<dbReference type="Pfam" id="PF00331">
    <property type="entry name" value="Glyco_hydro_10"/>
    <property type="match status" value="1"/>
</dbReference>
<dbReference type="GO" id="GO:0004553">
    <property type="term" value="F:hydrolase activity, hydrolyzing O-glycosyl compounds"/>
    <property type="evidence" value="ECO:0007669"/>
    <property type="project" value="InterPro"/>
</dbReference>
<keyword evidence="1 7" id="KW-0378">Hydrolase</keyword>
<keyword evidence="5" id="KW-0812">Transmembrane</keyword>
<evidence type="ECO:0000313" key="7">
    <source>
        <dbReference type="EMBL" id="QQZ02662.1"/>
    </source>
</evidence>
<dbReference type="PROSITE" id="PS00591">
    <property type="entry name" value="GH10_1"/>
    <property type="match status" value="1"/>
</dbReference>
<keyword evidence="3 7" id="KW-0326">Glycosidase</keyword>
<evidence type="ECO:0000256" key="5">
    <source>
        <dbReference type="SAM" id="Phobius"/>
    </source>
</evidence>
<dbReference type="AlphaFoldDB" id="A0A7U1GK30"/>
<dbReference type="EMBL" id="MW124404">
    <property type="protein sequence ID" value="QQZ02662.1"/>
    <property type="molecule type" value="Genomic_DNA"/>
</dbReference>
<sequence>MIKLGCIKGLKHIILYISPLLLFLFLSFNPKPIEGRDIEKGLKDYYSKNFLIGAAIFPALFDNPVSAELIKTHFNSITPENEMKWGSIHPTPGQYRFERADKIAEFAQANNIKLIGHTLVWHSQLGQGVFTKEDSTDLRALVDKDTLYKRIKEHIFTVAGRYKGKVHGWDVVNEALNEDGTMRESGFYKIAGDEFIEKAFEYAHIADPDAELYYNDYNLVIPEKRAGAVSIVKRLKEKGLRIDAVGVQGHWDLKFPELIEIENTIRDFSELGVKVMFTELDVSVLPSPWRNSPSADISIRHENSQEMNPYKDGLPESVADELAKRYGDIFTIFNKHKGKISRVTFWGLHDGISWKNNFPVPGRTDYPLLFDREMKPKKAYLSVIDLMNK</sequence>
<dbReference type="SMART" id="SM00633">
    <property type="entry name" value="Glyco_10"/>
    <property type="match status" value="1"/>
</dbReference>
<dbReference type="InterPro" id="IPR017853">
    <property type="entry name" value="GH"/>
</dbReference>
<keyword evidence="4" id="KW-0624">Polysaccharide degradation</keyword>
<accession>A0A7U1GK30</accession>
<protein>
    <submittedName>
        <fullName evidence="7">1,4-beta-xylanase</fullName>
    </submittedName>
</protein>
<keyword evidence="7" id="KW-0858">Xylan degradation</keyword>
<proteinExistence type="predicted"/>
<evidence type="ECO:0000256" key="3">
    <source>
        <dbReference type="ARBA" id="ARBA00023295"/>
    </source>
</evidence>
<keyword evidence="5" id="KW-1133">Transmembrane helix</keyword>
<dbReference type="InterPro" id="IPR031158">
    <property type="entry name" value="GH10_AS"/>
</dbReference>
<evidence type="ECO:0000256" key="1">
    <source>
        <dbReference type="ARBA" id="ARBA00022801"/>
    </source>
</evidence>
<dbReference type="InterPro" id="IPR044846">
    <property type="entry name" value="GH10"/>
</dbReference>
<evidence type="ECO:0000256" key="2">
    <source>
        <dbReference type="ARBA" id="ARBA00023277"/>
    </source>
</evidence>
<dbReference type="Gene3D" id="3.20.20.80">
    <property type="entry name" value="Glycosidases"/>
    <property type="match status" value="1"/>
</dbReference>
<keyword evidence="5" id="KW-0472">Membrane</keyword>
<dbReference type="InterPro" id="IPR001000">
    <property type="entry name" value="GH10_dom"/>
</dbReference>
<reference evidence="7" key="1">
    <citation type="journal article" date="2021" name="AMB Express">
        <title>Characterization of efficient xylanases from industrial-scale pulp and paper wastewater treatment microbiota.</title>
        <authorList>
            <person name="Wang J."/>
            <person name="Liang J."/>
            <person name="Li Y."/>
            <person name="Tian L."/>
            <person name="Wei Y."/>
        </authorList>
    </citation>
    <scope>NUCLEOTIDE SEQUENCE</scope>
</reference>
<keyword evidence="2" id="KW-0119">Carbohydrate metabolism</keyword>
<dbReference type="PROSITE" id="PS51760">
    <property type="entry name" value="GH10_2"/>
    <property type="match status" value="1"/>
</dbReference>
<name>A0A7U1GK30_9ZZZZ</name>